<sequence length="150" mass="15691">MEASEPGRPGAGAAGTGELYGSKGKGSQDPELDGLGLATGKAMNGEGSEKILQHSKRAGCCVTVLANCVALDASFCPDLYVLPGGPSKLGVGLESVIGWNGVRLREWRSSADPVVDCHSGSPQWRSEASRARSPWSLVFDWEDAARSDDD</sequence>
<feature type="region of interest" description="Disordered" evidence="1">
    <location>
        <begin position="1"/>
        <end position="40"/>
    </location>
</feature>
<comment type="caution">
    <text evidence="2">The sequence shown here is derived from an EMBL/GenBank/DDBJ whole genome shotgun (WGS) entry which is preliminary data.</text>
</comment>
<reference evidence="2 3" key="1">
    <citation type="submission" date="2022-12" db="EMBL/GenBank/DDBJ databases">
        <title>Chromosome-scale assembly of the Ensete ventricosum genome.</title>
        <authorList>
            <person name="Dussert Y."/>
            <person name="Stocks J."/>
            <person name="Wendawek A."/>
            <person name="Woldeyes F."/>
            <person name="Nichols R.A."/>
            <person name="Borrell J.S."/>
        </authorList>
    </citation>
    <scope>NUCLEOTIDE SEQUENCE [LARGE SCALE GENOMIC DNA]</scope>
    <source>
        <strain evidence="3">cv. Maze</strain>
        <tissue evidence="2">Seeds</tissue>
    </source>
</reference>
<gene>
    <name evidence="2" type="ORF">OPV22_011099</name>
</gene>
<dbReference type="Proteomes" id="UP001222027">
    <property type="component" value="Unassembled WGS sequence"/>
</dbReference>
<evidence type="ECO:0000313" key="2">
    <source>
        <dbReference type="EMBL" id="KAJ8500547.1"/>
    </source>
</evidence>
<dbReference type="AlphaFoldDB" id="A0AAV8RIB4"/>
<evidence type="ECO:0000313" key="3">
    <source>
        <dbReference type="Proteomes" id="UP001222027"/>
    </source>
</evidence>
<evidence type="ECO:0000256" key="1">
    <source>
        <dbReference type="SAM" id="MobiDB-lite"/>
    </source>
</evidence>
<organism evidence="2 3">
    <name type="scientific">Ensete ventricosum</name>
    <name type="common">Abyssinian banana</name>
    <name type="synonym">Musa ensete</name>
    <dbReference type="NCBI Taxonomy" id="4639"/>
    <lineage>
        <taxon>Eukaryota</taxon>
        <taxon>Viridiplantae</taxon>
        <taxon>Streptophyta</taxon>
        <taxon>Embryophyta</taxon>
        <taxon>Tracheophyta</taxon>
        <taxon>Spermatophyta</taxon>
        <taxon>Magnoliopsida</taxon>
        <taxon>Liliopsida</taxon>
        <taxon>Zingiberales</taxon>
        <taxon>Musaceae</taxon>
        <taxon>Ensete</taxon>
    </lineage>
</organism>
<protein>
    <submittedName>
        <fullName evidence="2">Uncharacterized protein</fullName>
    </submittedName>
</protein>
<keyword evidence="3" id="KW-1185">Reference proteome</keyword>
<name>A0AAV8RIB4_ENSVE</name>
<proteinExistence type="predicted"/>
<accession>A0AAV8RIB4</accession>
<dbReference type="EMBL" id="JAQQAF010000003">
    <property type="protein sequence ID" value="KAJ8500547.1"/>
    <property type="molecule type" value="Genomic_DNA"/>
</dbReference>